<dbReference type="OrthoDB" id="10253686at2759"/>
<dbReference type="PANTHER" id="PTHR24067">
    <property type="entry name" value="UBIQUITIN-CONJUGATING ENZYME E2"/>
    <property type="match status" value="1"/>
</dbReference>
<dbReference type="PROSITE" id="PS50127">
    <property type="entry name" value="UBC_2"/>
    <property type="match status" value="1"/>
</dbReference>
<accession>A0A813WB96</accession>
<gene>
    <name evidence="16" type="ORF">FNK824_LOCUS29784</name>
    <name evidence="14" type="ORF">JBS370_LOCUS20534</name>
    <name evidence="11" type="ORF">JXQ802_LOCUS15199</name>
    <name evidence="15" type="ORF">OTI717_LOCUS30551</name>
    <name evidence="10" type="ORF">PYM288_LOCUS7983</name>
    <name evidence="12" type="ORF">RFH988_LOCUS16107</name>
    <name evidence="13" type="ORF">SEV965_LOCUS16438</name>
    <name evidence="9" type="ORF">ZHD862_LOCUS5256</name>
</gene>
<dbReference type="Pfam" id="PF00179">
    <property type="entry name" value="UQ_con"/>
    <property type="match status" value="1"/>
</dbReference>
<evidence type="ECO:0000256" key="1">
    <source>
        <dbReference type="ARBA" id="ARBA00012486"/>
    </source>
</evidence>
<dbReference type="SMART" id="SM00212">
    <property type="entry name" value="UBCc"/>
    <property type="match status" value="1"/>
</dbReference>
<name>A0A813WB96_9BILA</name>
<dbReference type="Gene3D" id="3.10.110.10">
    <property type="entry name" value="Ubiquitin Conjugating Enzyme"/>
    <property type="match status" value="1"/>
</dbReference>
<evidence type="ECO:0000256" key="2">
    <source>
        <dbReference type="ARBA" id="ARBA00022679"/>
    </source>
</evidence>
<dbReference type="Proteomes" id="UP000663823">
    <property type="component" value="Unassembled WGS sequence"/>
</dbReference>
<evidence type="ECO:0000256" key="3">
    <source>
        <dbReference type="ARBA" id="ARBA00022741"/>
    </source>
</evidence>
<evidence type="ECO:0000313" key="10">
    <source>
        <dbReference type="EMBL" id="CAF0869722.1"/>
    </source>
</evidence>
<dbReference type="Proteomes" id="UP000663870">
    <property type="component" value="Unassembled WGS sequence"/>
</dbReference>
<evidence type="ECO:0000313" key="11">
    <source>
        <dbReference type="EMBL" id="CAF1021703.1"/>
    </source>
</evidence>
<keyword evidence="2" id="KW-0808">Transferase</keyword>
<evidence type="ECO:0000313" key="13">
    <source>
        <dbReference type="EMBL" id="CAF1112094.1"/>
    </source>
</evidence>
<dbReference type="Proteomes" id="UP000663874">
    <property type="component" value="Unassembled WGS sequence"/>
</dbReference>
<keyword evidence="18" id="KW-1185">Reference proteome</keyword>
<evidence type="ECO:0000259" key="8">
    <source>
        <dbReference type="PROSITE" id="PS50127"/>
    </source>
</evidence>
<evidence type="ECO:0000313" key="15">
    <source>
        <dbReference type="EMBL" id="CAF4029265.1"/>
    </source>
</evidence>
<dbReference type="InterPro" id="IPR050113">
    <property type="entry name" value="Ub_conjugating_enzyme"/>
</dbReference>
<evidence type="ECO:0000256" key="7">
    <source>
        <dbReference type="RuleBase" id="RU362109"/>
    </source>
</evidence>
<feature type="active site" description="Glycyl thioester intermediate" evidence="6">
    <location>
        <position position="88"/>
    </location>
</feature>
<evidence type="ECO:0000313" key="17">
    <source>
        <dbReference type="Proteomes" id="UP000663864"/>
    </source>
</evidence>
<dbReference type="Proteomes" id="UP000663864">
    <property type="component" value="Unassembled WGS sequence"/>
</dbReference>
<protein>
    <recommendedName>
        <fullName evidence="1">E2 ubiquitin-conjugating enzyme</fullName>
        <ecNumber evidence="1">2.3.2.23</ecNumber>
    </recommendedName>
</protein>
<dbReference type="EMBL" id="CAJNOT010000137">
    <property type="protein sequence ID" value="CAF0858536.1"/>
    <property type="molecule type" value="Genomic_DNA"/>
</dbReference>
<dbReference type="InterPro" id="IPR023313">
    <property type="entry name" value="UBQ-conjugating_AS"/>
</dbReference>
<evidence type="ECO:0000313" key="9">
    <source>
        <dbReference type="EMBL" id="CAF0858536.1"/>
    </source>
</evidence>
<evidence type="ECO:0000313" key="12">
    <source>
        <dbReference type="EMBL" id="CAF1038819.1"/>
    </source>
</evidence>
<dbReference type="EMBL" id="CAJNOH010000102">
    <property type="protein sequence ID" value="CAF0869722.1"/>
    <property type="molecule type" value="Genomic_DNA"/>
</dbReference>
<dbReference type="Proteomes" id="UP000663836">
    <property type="component" value="Unassembled WGS sequence"/>
</dbReference>
<keyword evidence="4 7" id="KW-0833">Ubl conjugation pathway</keyword>
<comment type="caution">
    <text evidence="9">The sequence shown here is derived from an EMBL/GenBank/DDBJ whole genome shotgun (WGS) entry which is preliminary data.</text>
</comment>
<comment type="similarity">
    <text evidence="7">Belongs to the ubiquitin-conjugating enzyme family.</text>
</comment>
<dbReference type="EMBL" id="CAJNOO010000810">
    <property type="protein sequence ID" value="CAF1038819.1"/>
    <property type="molecule type" value="Genomic_DNA"/>
</dbReference>
<dbReference type="FunFam" id="3.10.110.10:FF:000060">
    <property type="entry name" value="Ubiquitin conjugating enzyme (UbcB)"/>
    <property type="match status" value="1"/>
</dbReference>
<dbReference type="EMBL" id="CAJNOL010000351">
    <property type="protein sequence ID" value="CAF1021703.1"/>
    <property type="molecule type" value="Genomic_DNA"/>
</dbReference>
<dbReference type="GO" id="GO:0061631">
    <property type="term" value="F:ubiquitin conjugating enzyme activity"/>
    <property type="evidence" value="ECO:0007669"/>
    <property type="project" value="UniProtKB-EC"/>
</dbReference>
<dbReference type="InterPro" id="IPR000608">
    <property type="entry name" value="UBC"/>
</dbReference>
<evidence type="ECO:0000256" key="6">
    <source>
        <dbReference type="PROSITE-ProRule" id="PRU10133"/>
    </source>
</evidence>
<keyword evidence="3 7" id="KW-0547">Nucleotide-binding</keyword>
<organism evidence="9 17">
    <name type="scientific">Rotaria sordida</name>
    <dbReference type="NCBI Taxonomy" id="392033"/>
    <lineage>
        <taxon>Eukaryota</taxon>
        <taxon>Metazoa</taxon>
        <taxon>Spiralia</taxon>
        <taxon>Gnathifera</taxon>
        <taxon>Rotifera</taxon>
        <taxon>Eurotatoria</taxon>
        <taxon>Bdelloidea</taxon>
        <taxon>Philodinida</taxon>
        <taxon>Philodinidae</taxon>
        <taxon>Rotaria</taxon>
    </lineage>
</organism>
<evidence type="ECO:0000256" key="4">
    <source>
        <dbReference type="ARBA" id="ARBA00022786"/>
    </source>
</evidence>
<reference evidence="9" key="1">
    <citation type="submission" date="2021-02" db="EMBL/GenBank/DDBJ databases">
        <authorList>
            <person name="Nowell W R."/>
        </authorList>
    </citation>
    <scope>NUCLEOTIDE SEQUENCE</scope>
</reference>
<keyword evidence="5 7" id="KW-0067">ATP-binding</keyword>
<dbReference type="EMBL" id="CAJOBE010008822">
    <property type="protein sequence ID" value="CAF4070585.1"/>
    <property type="molecule type" value="Genomic_DNA"/>
</dbReference>
<proteinExistence type="inferred from homology"/>
<dbReference type="AlphaFoldDB" id="A0A813WB96"/>
<feature type="domain" description="UBC core" evidence="8">
    <location>
        <begin position="2"/>
        <end position="150"/>
    </location>
</feature>
<evidence type="ECO:0000313" key="16">
    <source>
        <dbReference type="EMBL" id="CAF4070585.1"/>
    </source>
</evidence>
<dbReference type="Proteomes" id="UP000663882">
    <property type="component" value="Unassembled WGS sequence"/>
</dbReference>
<dbReference type="SUPFAM" id="SSF54495">
    <property type="entry name" value="UBC-like"/>
    <property type="match status" value="1"/>
</dbReference>
<evidence type="ECO:0000313" key="14">
    <source>
        <dbReference type="EMBL" id="CAF3894368.1"/>
    </source>
</evidence>
<dbReference type="GO" id="GO:0005524">
    <property type="term" value="F:ATP binding"/>
    <property type="evidence" value="ECO:0007669"/>
    <property type="project" value="UniProtKB-UniRule"/>
</dbReference>
<dbReference type="Proteomes" id="UP000663854">
    <property type="component" value="Unassembled WGS sequence"/>
</dbReference>
<dbReference type="EMBL" id="CAJNOU010000900">
    <property type="protein sequence ID" value="CAF1112094.1"/>
    <property type="molecule type" value="Genomic_DNA"/>
</dbReference>
<dbReference type="InterPro" id="IPR016135">
    <property type="entry name" value="UBQ-conjugating_enzyme/RWD"/>
</dbReference>
<dbReference type="EC" id="2.3.2.23" evidence="1"/>
<dbReference type="PROSITE" id="PS00183">
    <property type="entry name" value="UBC_1"/>
    <property type="match status" value="1"/>
</dbReference>
<dbReference type="EMBL" id="CAJOBD010002599">
    <property type="protein sequence ID" value="CAF3894368.1"/>
    <property type="molecule type" value="Genomic_DNA"/>
</dbReference>
<dbReference type="Proteomes" id="UP000663889">
    <property type="component" value="Unassembled WGS sequence"/>
</dbReference>
<evidence type="ECO:0000313" key="18">
    <source>
        <dbReference type="Proteomes" id="UP000663870"/>
    </source>
</evidence>
<dbReference type="EMBL" id="CAJOAX010008257">
    <property type="protein sequence ID" value="CAF4029265.1"/>
    <property type="molecule type" value="Genomic_DNA"/>
</dbReference>
<evidence type="ECO:0000256" key="5">
    <source>
        <dbReference type="ARBA" id="ARBA00022840"/>
    </source>
</evidence>
<sequence length="152" mass="17728">MALVRRLTQHYVEIEKNPPPLCYAKPEDPSKDMIHWTGWIEGPKDTPYTNGRFNLSLKFPSDFPFKPPEIKFLTQIYHPNISIKGEICLDILHSQWSPALTVRSLLISLCSLLSDPNPEHGINKDALELYRTDKKKYEERARQWTTMYAIQD</sequence>